<dbReference type="AlphaFoldDB" id="A0A7W6BMY0"/>
<dbReference type="PANTHER" id="PTHR43433">
    <property type="entry name" value="HYDROLASE, ALPHA/BETA FOLD FAMILY PROTEIN"/>
    <property type="match status" value="1"/>
</dbReference>
<reference evidence="2 3" key="1">
    <citation type="submission" date="2020-08" db="EMBL/GenBank/DDBJ databases">
        <title>Genomic Encyclopedia of Type Strains, Phase IV (KMG-IV): sequencing the most valuable type-strain genomes for metagenomic binning, comparative biology and taxonomic classification.</title>
        <authorList>
            <person name="Goeker M."/>
        </authorList>
    </citation>
    <scope>NUCLEOTIDE SEQUENCE [LARGE SCALE GENOMIC DNA]</scope>
    <source>
        <strain evidence="2 3">DSM 26189</strain>
    </source>
</reference>
<dbReference type="NCBIfam" id="TIGR02427">
    <property type="entry name" value="protocat_pcaD"/>
    <property type="match status" value="1"/>
</dbReference>
<comment type="caution">
    <text evidence="2">The sequence shown here is derived from an EMBL/GenBank/DDBJ whole genome shotgun (WGS) entry which is preliminary data.</text>
</comment>
<dbReference type="EMBL" id="JACIDT010000008">
    <property type="protein sequence ID" value="MBB3926785.1"/>
    <property type="molecule type" value="Genomic_DNA"/>
</dbReference>
<dbReference type="EC" id="3.1.1.24" evidence="2"/>
<dbReference type="SUPFAM" id="SSF53474">
    <property type="entry name" value="alpha/beta-Hydrolases"/>
    <property type="match status" value="1"/>
</dbReference>
<keyword evidence="3" id="KW-1185">Reference proteome</keyword>
<dbReference type="InterPro" id="IPR029058">
    <property type="entry name" value="AB_hydrolase_fold"/>
</dbReference>
<dbReference type="Proteomes" id="UP000571950">
    <property type="component" value="Unassembled WGS sequence"/>
</dbReference>
<dbReference type="InterPro" id="IPR050471">
    <property type="entry name" value="AB_hydrolase"/>
</dbReference>
<dbReference type="InterPro" id="IPR000073">
    <property type="entry name" value="AB_hydrolase_1"/>
</dbReference>
<organism evidence="2 3">
    <name type="scientific">Sphingobium jiangsuense</name>
    <dbReference type="NCBI Taxonomy" id="870476"/>
    <lineage>
        <taxon>Bacteria</taxon>
        <taxon>Pseudomonadati</taxon>
        <taxon>Pseudomonadota</taxon>
        <taxon>Alphaproteobacteria</taxon>
        <taxon>Sphingomonadales</taxon>
        <taxon>Sphingomonadaceae</taxon>
        <taxon>Sphingobium</taxon>
    </lineage>
</organism>
<proteinExistence type="predicted"/>
<dbReference type="GO" id="GO:0046503">
    <property type="term" value="P:glycerolipid catabolic process"/>
    <property type="evidence" value="ECO:0007669"/>
    <property type="project" value="TreeGrafter"/>
</dbReference>
<dbReference type="PRINTS" id="PR00111">
    <property type="entry name" value="ABHYDROLASE"/>
</dbReference>
<dbReference type="GO" id="GO:0047570">
    <property type="term" value="F:3-oxoadipate enol-lactonase activity"/>
    <property type="evidence" value="ECO:0007669"/>
    <property type="project" value="UniProtKB-EC"/>
</dbReference>
<protein>
    <submittedName>
        <fullName evidence="2">3-oxoadipate enol-lactonase</fullName>
        <ecNumber evidence="2">3.1.1.24</ecNumber>
    </submittedName>
</protein>
<dbReference type="PANTHER" id="PTHR43433:SF5">
    <property type="entry name" value="AB HYDROLASE-1 DOMAIN-CONTAINING PROTEIN"/>
    <property type="match status" value="1"/>
</dbReference>
<name>A0A7W6BMY0_9SPHN</name>
<evidence type="ECO:0000259" key="1">
    <source>
        <dbReference type="Pfam" id="PF00561"/>
    </source>
</evidence>
<dbReference type="Gene3D" id="3.40.50.1820">
    <property type="entry name" value="alpha/beta hydrolase"/>
    <property type="match status" value="1"/>
</dbReference>
<sequence>METQYITTGDGCRIACRFDGPKDAPLLLLSNSLGTDSGMWEPQMAAWARAFRVLRYDQRGHGASDAPAGAYSMDRLGRDAVELLDALGIGRAHFCGLSLGGMVGQWLAVHAPERIDRLVLANTSAHMGPPSAWQGRIEGVLRDGMAPLAEASIARWFTPDFPALAPQAVEPIRAMLLATDPAGYAGCCAAIRDMDQRRTVALIDRPTLVIGGALDPATPPPHSEALAQGIEGAALLMLDAAHLSNVERPDAFARAVLDFLTT</sequence>
<evidence type="ECO:0000313" key="2">
    <source>
        <dbReference type="EMBL" id="MBB3926785.1"/>
    </source>
</evidence>
<feature type="domain" description="AB hydrolase-1" evidence="1">
    <location>
        <begin position="25"/>
        <end position="249"/>
    </location>
</feature>
<accession>A0A7W6BMY0</accession>
<dbReference type="GO" id="GO:0042952">
    <property type="term" value="P:beta-ketoadipate pathway"/>
    <property type="evidence" value="ECO:0007669"/>
    <property type="project" value="InterPro"/>
</dbReference>
<evidence type="ECO:0000313" key="3">
    <source>
        <dbReference type="Proteomes" id="UP000571950"/>
    </source>
</evidence>
<dbReference type="GO" id="GO:0004806">
    <property type="term" value="F:triacylglycerol lipase activity"/>
    <property type="evidence" value="ECO:0007669"/>
    <property type="project" value="TreeGrafter"/>
</dbReference>
<dbReference type="RefSeq" id="WP_188072291.1">
    <property type="nucleotide sequence ID" value="NZ_BSPS01000012.1"/>
</dbReference>
<dbReference type="Pfam" id="PF00561">
    <property type="entry name" value="Abhydrolase_1"/>
    <property type="match status" value="1"/>
</dbReference>
<keyword evidence="2" id="KW-0378">Hydrolase</keyword>
<gene>
    <name evidence="2" type="ORF">GGR43_002508</name>
</gene>
<dbReference type="InterPro" id="IPR026968">
    <property type="entry name" value="PcaD/CatD"/>
</dbReference>